<protein>
    <submittedName>
        <fullName evidence="1">Uncharacterized protein</fullName>
    </submittedName>
</protein>
<dbReference type="AlphaFoldDB" id="T1H524"/>
<evidence type="ECO:0000313" key="1">
    <source>
        <dbReference type="EnsemblMetazoa" id="MESCA011398-PA"/>
    </source>
</evidence>
<name>T1H524_MEGSC</name>
<organism evidence="1 2">
    <name type="scientific">Megaselia scalaris</name>
    <name type="common">Humpbacked fly</name>
    <name type="synonym">Phora scalaris</name>
    <dbReference type="NCBI Taxonomy" id="36166"/>
    <lineage>
        <taxon>Eukaryota</taxon>
        <taxon>Metazoa</taxon>
        <taxon>Ecdysozoa</taxon>
        <taxon>Arthropoda</taxon>
        <taxon>Hexapoda</taxon>
        <taxon>Insecta</taxon>
        <taxon>Pterygota</taxon>
        <taxon>Neoptera</taxon>
        <taxon>Endopterygota</taxon>
        <taxon>Diptera</taxon>
        <taxon>Brachycera</taxon>
        <taxon>Muscomorpha</taxon>
        <taxon>Platypezoidea</taxon>
        <taxon>Phoridae</taxon>
        <taxon>Megaseliini</taxon>
        <taxon>Megaselia</taxon>
    </lineage>
</organism>
<proteinExistence type="predicted"/>
<reference evidence="2" key="1">
    <citation type="submission" date="2013-02" db="EMBL/GenBank/DDBJ databases">
        <authorList>
            <person name="Hughes D."/>
        </authorList>
    </citation>
    <scope>NUCLEOTIDE SEQUENCE</scope>
    <source>
        <strain>Durham</strain>
        <strain evidence="2">NC isolate 2 -- Noor lab</strain>
    </source>
</reference>
<dbReference type="EMBL" id="CAQQ02170031">
    <property type="status" value="NOT_ANNOTATED_CDS"/>
    <property type="molecule type" value="Genomic_DNA"/>
</dbReference>
<dbReference type="HOGENOM" id="CLU_2984988_0_0_1"/>
<reference evidence="1" key="2">
    <citation type="submission" date="2015-06" db="UniProtKB">
        <authorList>
            <consortium name="EnsemblMetazoa"/>
        </authorList>
    </citation>
    <scope>IDENTIFICATION</scope>
</reference>
<dbReference type="EMBL" id="CAQQ02170029">
    <property type="status" value="NOT_ANNOTATED_CDS"/>
    <property type="molecule type" value="Genomic_DNA"/>
</dbReference>
<dbReference type="Proteomes" id="UP000015102">
    <property type="component" value="Unassembled WGS sequence"/>
</dbReference>
<accession>T1H524</accession>
<sequence>MGCINTRESNRSHNHTNPSINIYRVTDSRFGAGKLEINSAELVFHKKGYTPIVWSLKH</sequence>
<dbReference type="EMBL" id="CAQQ02170030">
    <property type="status" value="NOT_ANNOTATED_CDS"/>
    <property type="molecule type" value="Genomic_DNA"/>
</dbReference>
<evidence type="ECO:0000313" key="2">
    <source>
        <dbReference type="Proteomes" id="UP000015102"/>
    </source>
</evidence>
<dbReference type="EnsemblMetazoa" id="MESCA011398-RA">
    <property type="protein sequence ID" value="MESCA011398-PA"/>
    <property type="gene ID" value="MESCA011398"/>
</dbReference>
<keyword evidence="2" id="KW-1185">Reference proteome</keyword>